<evidence type="ECO:0000256" key="7">
    <source>
        <dbReference type="SAM" id="Phobius"/>
    </source>
</evidence>
<keyword evidence="5 7" id="KW-1133">Transmembrane helix</keyword>
<comment type="similarity">
    <text evidence="2">Belongs to the adenylyl cyclase class-3 family.</text>
</comment>
<name>A0A1A6BHA6_MYCGO</name>
<gene>
    <name evidence="10" type="ORF">A9W98_19250</name>
</gene>
<evidence type="ECO:0000259" key="9">
    <source>
        <dbReference type="PROSITE" id="PS50885"/>
    </source>
</evidence>
<dbReference type="GO" id="GO:0005886">
    <property type="term" value="C:plasma membrane"/>
    <property type="evidence" value="ECO:0007669"/>
    <property type="project" value="UniProtKB-SubCell"/>
</dbReference>
<evidence type="ECO:0000259" key="8">
    <source>
        <dbReference type="PROSITE" id="PS50125"/>
    </source>
</evidence>
<organism evidence="10 11">
    <name type="scientific">Mycobacterium gordonae</name>
    <dbReference type="NCBI Taxonomy" id="1778"/>
    <lineage>
        <taxon>Bacteria</taxon>
        <taxon>Bacillati</taxon>
        <taxon>Actinomycetota</taxon>
        <taxon>Actinomycetes</taxon>
        <taxon>Mycobacteriales</taxon>
        <taxon>Mycobacteriaceae</taxon>
        <taxon>Mycobacterium</taxon>
    </lineage>
</organism>
<dbReference type="Gene3D" id="6.10.340.10">
    <property type="match status" value="1"/>
</dbReference>
<protein>
    <recommendedName>
        <fullName evidence="12">Adenylate/guanylate cyclase domain-containing protein</fullName>
    </recommendedName>
</protein>
<dbReference type="InterPro" id="IPR003660">
    <property type="entry name" value="HAMP_dom"/>
</dbReference>
<dbReference type="GO" id="GO:0004016">
    <property type="term" value="F:adenylate cyclase activity"/>
    <property type="evidence" value="ECO:0007669"/>
    <property type="project" value="UniProtKB-ARBA"/>
</dbReference>
<dbReference type="Gene3D" id="3.30.70.1230">
    <property type="entry name" value="Nucleotide cyclase"/>
    <property type="match status" value="1"/>
</dbReference>
<evidence type="ECO:0000256" key="4">
    <source>
        <dbReference type="ARBA" id="ARBA00022692"/>
    </source>
</evidence>
<evidence type="ECO:0000256" key="5">
    <source>
        <dbReference type="ARBA" id="ARBA00022989"/>
    </source>
</evidence>
<dbReference type="PROSITE" id="PS50885">
    <property type="entry name" value="HAMP"/>
    <property type="match status" value="1"/>
</dbReference>
<evidence type="ECO:0000256" key="3">
    <source>
        <dbReference type="ARBA" id="ARBA00022475"/>
    </source>
</evidence>
<proteinExistence type="inferred from homology"/>
<evidence type="ECO:0000256" key="1">
    <source>
        <dbReference type="ARBA" id="ARBA00004651"/>
    </source>
</evidence>
<dbReference type="GO" id="GO:0035556">
    <property type="term" value="P:intracellular signal transduction"/>
    <property type="evidence" value="ECO:0007669"/>
    <property type="project" value="InterPro"/>
</dbReference>
<evidence type="ECO:0000256" key="6">
    <source>
        <dbReference type="ARBA" id="ARBA00023136"/>
    </source>
</evidence>
<dbReference type="CDD" id="cd07302">
    <property type="entry name" value="CHD"/>
    <property type="match status" value="1"/>
</dbReference>
<dbReference type="Proteomes" id="UP000093757">
    <property type="component" value="Unassembled WGS sequence"/>
</dbReference>
<feature type="transmembrane region" description="Helical" evidence="7">
    <location>
        <begin position="127"/>
        <end position="150"/>
    </location>
</feature>
<dbReference type="InterPro" id="IPR050697">
    <property type="entry name" value="Adenylyl/Guanylyl_Cyclase_3/4"/>
</dbReference>
<evidence type="ECO:0000313" key="11">
    <source>
        <dbReference type="Proteomes" id="UP000093757"/>
    </source>
</evidence>
<feature type="transmembrane region" description="Helical" evidence="7">
    <location>
        <begin position="211"/>
        <end position="237"/>
    </location>
</feature>
<dbReference type="GO" id="GO:0006171">
    <property type="term" value="P:cAMP biosynthetic process"/>
    <property type="evidence" value="ECO:0007669"/>
    <property type="project" value="TreeGrafter"/>
</dbReference>
<dbReference type="SUPFAM" id="SSF55073">
    <property type="entry name" value="Nucleotide cyclase"/>
    <property type="match status" value="1"/>
</dbReference>
<dbReference type="PANTHER" id="PTHR43081:SF17">
    <property type="entry name" value="BLL5647 PROTEIN"/>
    <property type="match status" value="1"/>
</dbReference>
<feature type="domain" description="Guanylate cyclase" evidence="8">
    <location>
        <begin position="326"/>
        <end position="448"/>
    </location>
</feature>
<feature type="transmembrane region" description="Helical" evidence="7">
    <location>
        <begin position="99"/>
        <end position="121"/>
    </location>
</feature>
<accession>A0A1A6BHA6</accession>
<feature type="transmembrane region" description="Helical" evidence="7">
    <location>
        <begin position="54"/>
        <end position="79"/>
    </location>
</feature>
<evidence type="ECO:0008006" key="12">
    <source>
        <dbReference type="Google" id="ProtNLM"/>
    </source>
</evidence>
<evidence type="ECO:0000256" key="2">
    <source>
        <dbReference type="ARBA" id="ARBA00005381"/>
    </source>
</evidence>
<dbReference type="SMART" id="SM00044">
    <property type="entry name" value="CYCc"/>
    <property type="match status" value="1"/>
</dbReference>
<dbReference type="EMBL" id="MAEM01000261">
    <property type="protein sequence ID" value="OBS01599.1"/>
    <property type="molecule type" value="Genomic_DNA"/>
</dbReference>
<feature type="transmembrane region" description="Helical" evidence="7">
    <location>
        <begin position="181"/>
        <end position="205"/>
    </location>
</feature>
<comment type="caution">
    <text evidence="10">The sequence shown here is derived from an EMBL/GenBank/DDBJ whole genome shotgun (WGS) entry which is preliminary data.</text>
</comment>
<sequence length="500" mass="52690">MRLVGRRKFPVPWTTRALLVLAALFPNVLGAAVIGVTTFWALPTGHALSQRHVLQLNVVVMAVYVGAAAAIAIICGLLATTYRSGGDEEQARKRVLMAIPLRTATIHGSVWVAAGVILVVINLDAPWLATTLGVSVLMGSFVTTAVAYWLCTRILRLFVAEVLTHSPPTAARGPGLRLRAVSAWTLGTGVPLLQLLLVGASALVIDYSGRRLAYVVLALGGCAAVSGLAITAFTGAVSADPIDEVRRGMRRVERGDFDATVPVFDASELGLLQAGFNTMAAGLRERERLRDLFGRHVGRDVARLAEQGAAENGVQVTLGGVSCEAAALFVDLVGSSRLAERMTPEALVALLNEFFAVVVDVVERHRGLINKFEGDAALAIFGAPVELPDCAGAALAAARELGRQLNHSQIRAGIGVSAGTVVAGNIGESRRYEYTVIGDPVNEAARLTEVAKQHGGVAASGAAQRRADDGEAQHWRLLMTTVLRGRDSSTDILVPQGDGE</sequence>
<dbReference type="AlphaFoldDB" id="A0A1A6BHA6"/>
<reference evidence="10 11" key="1">
    <citation type="submission" date="2016-06" db="EMBL/GenBank/DDBJ databases">
        <authorList>
            <person name="Kjaerup R.B."/>
            <person name="Dalgaard T.S."/>
            <person name="Juul-Madsen H.R."/>
        </authorList>
    </citation>
    <scope>NUCLEOTIDE SEQUENCE [LARGE SCALE GENOMIC DNA]</scope>
    <source>
        <strain evidence="10 11">1245752.6</strain>
    </source>
</reference>
<dbReference type="CDD" id="cd06225">
    <property type="entry name" value="HAMP"/>
    <property type="match status" value="1"/>
</dbReference>
<dbReference type="PROSITE" id="PS50125">
    <property type="entry name" value="GUANYLATE_CYCLASE_2"/>
    <property type="match status" value="1"/>
</dbReference>
<dbReference type="PANTHER" id="PTHR43081">
    <property type="entry name" value="ADENYLATE CYCLASE, TERMINAL-DIFFERENTIATION SPECIFIC-RELATED"/>
    <property type="match status" value="1"/>
</dbReference>
<dbReference type="Pfam" id="PF00672">
    <property type="entry name" value="HAMP"/>
    <property type="match status" value="1"/>
</dbReference>
<keyword evidence="6 7" id="KW-0472">Membrane</keyword>
<feature type="domain" description="HAMP" evidence="9">
    <location>
        <begin position="236"/>
        <end position="288"/>
    </location>
</feature>
<comment type="subcellular location">
    <subcellularLocation>
        <location evidence="1">Cell membrane</location>
        <topology evidence="1">Multi-pass membrane protein</topology>
    </subcellularLocation>
</comment>
<dbReference type="InterPro" id="IPR001054">
    <property type="entry name" value="A/G_cyclase"/>
</dbReference>
<evidence type="ECO:0000313" key="10">
    <source>
        <dbReference type="EMBL" id="OBS01599.1"/>
    </source>
</evidence>
<dbReference type="SUPFAM" id="SSF158472">
    <property type="entry name" value="HAMP domain-like"/>
    <property type="match status" value="1"/>
</dbReference>
<keyword evidence="4 7" id="KW-0812">Transmembrane</keyword>
<dbReference type="SMART" id="SM00304">
    <property type="entry name" value="HAMP"/>
    <property type="match status" value="1"/>
</dbReference>
<keyword evidence="3" id="KW-1003">Cell membrane</keyword>
<dbReference type="InterPro" id="IPR029787">
    <property type="entry name" value="Nucleotide_cyclase"/>
</dbReference>
<dbReference type="Pfam" id="PF00211">
    <property type="entry name" value="Guanylate_cyc"/>
    <property type="match status" value="1"/>
</dbReference>